<name>A0ABR4UIZ2_9FLAO</name>
<dbReference type="Proteomes" id="UP000028719">
    <property type="component" value="Unassembled WGS sequence"/>
</dbReference>
<proteinExistence type="predicted"/>
<protein>
    <submittedName>
        <fullName evidence="1">Uncharacterized protein</fullName>
    </submittedName>
</protein>
<reference evidence="1 2" key="1">
    <citation type="submission" date="2014-07" db="EMBL/GenBank/DDBJ databases">
        <title>Genome of Chryseobacterium vrystaatense LMG 22846.</title>
        <authorList>
            <person name="Pipes S.E."/>
            <person name="Stropko S.J."/>
            <person name="Newman J.D."/>
        </authorList>
    </citation>
    <scope>NUCLEOTIDE SEQUENCE [LARGE SCALE GENOMIC DNA]</scope>
    <source>
        <strain evidence="1 2">LMG 22846</strain>
    </source>
</reference>
<keyword evidence="2" id="KW-1185">Reference proteome</keyword>
<dbReference type="PROSITE" id="PS51257">
    <property type="entry name" value="PROKAR_LIPOPROTEIN"/>
    <property type="match status" value="1"/>
</dbReference>
<accession>A0ABR4UIZ2</accession>
<evidence type="ECO:0000313" key="2">
    <source>
        <dbReference type="Proteomes" id="UP000028719"/>
    </source>
</evidence>
<dbReference type="EMBL" id="JPRI01000008">
    <property type="protein sequence ID" value="KFF24652.1"/>
    <property type="molecule type" value="Genomic_DNA"/>
</dbReference>
<evidence type="ECO:0000313" key="1">
    <source>
        <dbReference type="EMBL" id="KFF24652.1"/>
    </source>
</evidence>
<dbReference type="RefSeq" id="WP_034748366.1">
    <property type="nucleotide sequence ID" value="NZ_JPRI01000008.1"/>
</dbReference>
<gene>
    <name evidence="1" type="ORF">IW16_20295</name>
</gene>
<comment type="caution">
    <text evidence="1">The sequence shown here is derived from an EMBL/GenBank/DDBJ whole genome shotgun (WGS) entry which is preliminary data.</text>
</comment>
<sequence>MLLQKIITGGILIGSGFLLVSCFKDYEPHFFNGEWMSDSLVTKENDHWREFLYFDNGQAARTTSWGKKYLLNKNLQIKGLEMYDRDKALFQIKVLDSNRIIVKGKDYYGSFYRNNILADDMKKAVSTAEEVEKQRKRLLGDWKTVDFKIVSLSTNQQDTLTVQLPEQRVIAGVPTHTITSLNFGYNKFSLHCNSSIIPFSYRAEQDKIEFGSGDVIDSFKYYFQEERLIIEYCTFRNILNTITFEKVP</sequence>
<organism evidence="1 2">
    <name type="scientific">Chryseobacterium vrystaatense</name>
    <dbReference type="NCBI Taxonomy" id="307480"/>
    <lineage>
        <taxon>Bacteria</taxon>
        <taxon>Pseudomonadati</taxon>
        <taxon>Bacteroidota</taxon>
        <taxon>Flavobacteriia</taxon>
        <taxon>Flavobacteriales</taxon>
        <taxon>Weeksellaceae</taxon>
        <taxon>Chryseobacterium group</taxon>
        <taxon>Chryseobacterium</taxon>
    </lineage>
</organism>